<evidence type="ECO:0000313" key="3">
    <source>
        <dbReference type="Proteomes" id="UP000198866"/>
    </source>
</evidence>
<keyword evidence="1" id="KW-1133">Transmembrane helix</keyword>
<evidence type="ECO:0000313" key="2">
    <source>
        <dbReference type="EMBL" id="SEK06579.1"/>
    </source>
</evidence>
<keyword evidence="1" id="KW-0812">Transmembrane</keyword>
<feature type="transmembrane region" description="Helical" evidence="1">
    <location>
        <begin position="45"/>
        <end position="66"/>
    </location>
</feature>
<evidence type="ECO:0000256" key="1">
    <source>
        <dbReference type="SAM" id="Phobius"/>
    </source>
</evidence>
<dbReference type="EMBL" id="FNYE01000037">
    <property type="protein sequence ID" value="SEK06579.1"/>
    <property type="molecule type" value="Genomic_DNA"/>
</dbReference>
<keyword evidence="3" id="KW-1185">Reference proteome</keyword>
<keyword evidence="1" id="KW-0472">Membrane</keyword>
<dbReference type="OrthoDB" id="9008384at2"/>
<accession>A0A1H7DXS7</accession>
<sequence length="69" mass="7489">MMRAVTDLLITTPPPLMVVIVFAVTYFVVGLPVHFTRGAGYRDVLGTTAGVFVALAYITLVVHFHANAR</sequence>
<dbReference type="Proteomes" id="UP000198866">
    <property type="component" value="Unassembled WGS sequence"/>
</dbReference>
<protein>
    <submittedName>
        <fullName evidence="2">Uncharacterized protein</fullName>
    </submittedName>
</protein>
<organism evidence="2 3">
    <name type="scientific">Paraburkholderia diazotrophica</name>
    <dbReference type="NCBI Taxonomy" id="667676"/>
    <lineage>
        <taxon>Bacteria</taxon>
        <taxon>Pseudomonadati</taxon>
        <taxon>Pseudomonadota</taxon>
        <taxon>Betaproteobacteria</taxon>
        <taxon>Burkholderiales</taxon>
        <taxon>Burkholderiaceae</taxon>
        <taxon>Paraburkholderia</taxon>
    </lineage>
</organism>
<feature type="transmembrane region" description="Helical" evidence="1">
    <location>
        <begin position="15"/>
        <end position="33"/>
    </location>
</feature>
<name>A0A1H7DXS7_9BURK</name>
<proteinExistence type="predicted"/>
<dbReference type="AlphaFoldDB" id="A0A1H7DXS7"/>
<reference evidence="3" key="1">
    <citation type="submission" date="2016-10" db="EMBL/GenBank/DDBJ databases">
        <authorList>
            <person name="Varghese N."/>
            <person name="Submissions S."/>
        </authorList>
    </citation>
    <scope>NUCLEOTIDE SEQUENCE [LARGE SCALE GENOMIC DNA]</scope>
    <source>
        <strain evidence="3">LMG 26031</strain>
    </source>
</reference>
<gene>
    <name evidence="2" type="ORF">SAMN05192539_10372</name>
</gene>